<dbReference type="EMBL" id="KN405396">
    <property type="protein sequence ID" value="KHG16107.1"/>
    <property type="molecule type" value="Genomic_DNA"/>
</dbReference>
<reference evidence="3" key="1">
    <citation type="submission" date="2014-09" db="EMBL/GenBank/DDBJ databases">
        <authorList>
            <person name="Mudge J."/>
            <person name="Ramaraj T."/>
            <person name="Lindquist I.E."/>
            <person name="Bharti A.K."/>
            <person name="Sundararajan A."/>
            <person name="Cameron C.T."/>
            <person name="Woodward J.E."/>
            <person name="May G.D."/>
            <person name="Brubaker C."/>
            <person name="Broadhvest J."/>
            <person name="Wilkins T.A."/>
        </authorList>
    </citation>
    <scope>NUCLEOTIDE SEQUENCE</scope>
    <source>
        <strain evidence="3">cv. AKA8401</strain>
    </source>
</reference>
<name>A0A0B0NTX7_GOSAR</name>
<feature type="region of interest" description="Disordered" evidence="1">
    <location>
        <begin position="1"/>
        <end position="41"/>
    </location>
</feature>
<keyword evidence="3" id="KW-1185">Reference proteome</keyword>
<evidence type="ECO:0000313" key="3">
    <source>
        <dbReference type="Proteomes" id="UP000032142"/>
    </source>
</evidence>
<dbReference type="AlphaFoldDB" id="A0A0B0NTX7"/>
<gene>
    <name evidence="2" type="ORF">F383_22147</name>
</gene>
<accession>A0A0B0NTX7</accession>
<feature type="compositionally biased region" description="Polar residues" evidence="1">
    <location>
        <begin position="15"/>
        <end position="26"/>
    </location>
</feature>
<evidence type="ECO:0000256" key="1">
    <source>
        <dbReference type="SAM" id="MobiDB-lite"/>
    </source>
</evidence>
<sequence length="41" mass="4844">MRLSTSNARLGEYPQTMSSDMSNTSVKPKYFKKRKMKERET</sequence>
<organism evidence="2 3">
    <name type="scientific">Gossypium arboreum</name>
    <name type="common">Tree cotton</name>
    <name type="synonym">Gossypium nanking</name>
    <dbReference type="NCBI Taxonomy" id="29729"/>
    <lineage>
        <taxon>Eukaryota</taxon>
        <taxon>Viridiplantae</taxon>
        <taxon>Streptophyta</taxon>
        <taxon>Embryophyta</taxon>
        <taxon>Tracheophyta</taxon>
        <taxon>Spermatophyta</taxon>
        <taxon>Magnoliopsida</taxon>
        <taxon>eudicotyledons</taxon>
        <taxon>Gunneridae</taxon>
        <taxon>Pentapetalae</taxon>
        <taxon>rosids</taxon>
        <taxon>malvids</taxon>
        <taxon>Malvales</taxon>
        <taxon>Malvaceae</taxon>
        <taxon>Malvoideae</taxon>
        <taxon>Gossypium</taxon>
    </lineage>
</organism>
<dbReference type="Proteomes" id="UP000032142">
    <property type="component" value="Unassembled WGS sequence"/>
</dbReference>
<feature type="compositionally biased region" description="Basic residues" evidence="1">
    <location>
        <begin position="29"/>
        <end position="41"/>
    </location>
</feature>
<protein>
    <submittedName>
        <fullName evidence="2">Uncharacterized protein</fullName>
    </submittedName>
</protein>
<evidence type="ECO:0000313" key="2">
    <source>
        <dbReference type="EMBL" id="KHG16107.1"/>
    </source>
</evidence>
<proteinExistence type="predicted"/>